<evidence type="ECO:0000313" key="4">
    <source>
        <dbReference type="Proteomes" id="UP000433652"/>
    </source>
</evidence>
<sequence>MTAPDVPVFVISRTFDAPIERVYDAWADPQKMVQWSGPKGSTYEIVQGEVAEGKSSIARNTSDTMDLHALCLWREFTPPTRVVWEQSICDADGNKVTPPFFEHWPATLLTEVDLAEKDGKTEVTLHWTPIEYTDEALAIFAKQMAGMAGGWGGSFDKLDEYLAETA</sequence>
<proteinExistence type="inferred from homology"/>
<name>A0A6I4SWG6_9SPHN</name>
<feature type="domain" description="Activator of Hsp90 ATPase homologue 1/2-like C-terminal" evidence="2">
    <location>
        <begin position="16"/>
        <end position="162"/>
    </location>
</feature>
<dbReference type="SUPFAM" id="SSF55961">
    <property type="entry name" value="Bet v1-like"/>
    <property type="match status" value="1"/>
</dbReference>
<dbReference type="Pfam" id="PF08327">
    <property type="entry name" value="AHSA1"/>
    <property type="match status" value="1"/>
</dbReference>
<dbReference type="InterPro" id="IPR023393">
    <property type="entry name" value="START-like_dom_sf"/>
</dbReference>
<dbReference type="Gene3D" id="3.30.530.20">
    <property type="match status" value="1"/>
</dbReference>
<reference evidence="3 4" key="1">
    <citation type="submission" date="2019-12" db="EMBL/GenBank/DDBJ databases">
        <title>Genomic-based taxomic classification of the family Erythrobacteraceae.</title>
        <authorList>
            <person name="Xu L."/>
        </authorList>
    </citation>
    <scope>NUCLEOTIDE SEQUENCE [LARGE SCALE GENOMIC DNA]</scope>
    <source>
        <strain evidence="3 4">MCCC 1K01500</strain>
    </source>
</reference>
<dbReference type="EMBL" id="WTYM01000033">
    <property type="protein sequence ID" value="MXO59136.1"/>
    <property type="molecule type" value="Genomic_DNA"/>
</dbReference>
<evidence type="ECO:0000313" key="3">
    <source>
        <dbReference type="EMBL" id="MXO59136.1"/>
    </source>
</evidence>
<evidence type="ECO:0000256" key="1">
    <source>
        <dbReference type="ARBA" id="ARBA00006817"/>
    </source>
</evidence>
<dbReference type="CDD" id="cd07814">
    <property type="entry name" value="SRPBCC_CalC_Aha1-like"/>
    <property type="match status" value="1"/>
</dbReference>
<evidence type="ECO:0000259" key="2">
    <source>
        <dbReference type="Pfam" id="PF08327"/>
    </source>
</evidence>
<gene>
    <name evidence="3" type="ORF">GRI89_06230</name>
</gene>
<dbReference type="InterPro" id="IPR013538">
    <property type="entry name" value="ASHA1/2-like_C"/>
</dbReference>
<dbReference type="Proteomes" id="UP000433652">
    <property type="component" value="Unassembled WGS sequence"/>
</dbReference>
<comment type="similarity">
    <text evidence="1">Belongs to the AHA1 family.</text>
</comment>
<comment type="caution">
    <text evidence="3">The sequence shown here is derived from an EMBL/GenBank/DDBJ whole genome shotgun (WGS) entry which is preliminary data.</text>
</comment>
<accession>A0A6I4SWG6</accession>
<organism evidence="3 4">
    <name type="scientific">Croceibacterium salegens</name>
    <dbReference type="NCBI Taxonomy" id="1737568"/>
    <lineage>
        <taxon>Bacteria</taxon>
        <taxon>Pseudomonadati</taxon>
        <taxon>Pseudomonadota</taxon>
        <taxon>Alphaproteobacteria</taxon>
        <taxon>Sphingomonadales</taxon>
        <taxon>Erythrobacteraceae</taxon>
        <taxon>Croceibacterium</taxon>
    </lineage>
</organism>
<dbReference type="OrthoDB" id="9805228at2"/>
<keyword evidence="4" id="KW-1185">Reference proteome</keyword>
<protein>
    <submittedName>
        <fullName evidence="3">SRPBCC domain-containing protein</fullName>
    </submittedName>
</protein>
<dbReference type="RefSeq" id="WP_159793302.1">
    <property type="nucleotide sequence ID" value="NZ_WTYM01000033.1"/>
</dbReference>
<dbReference type="AlphaFoldDB" id="A0A6I4SWG6"/>